<feature type="region of interest" description="Disordered" evidence="1">
    <location>
        <begin position="376"/>
        <end position="401"/>
    </location>
</feature>
<dbReference type="PANTHER" id="PTHR12358:SF54">
    <property type="entry name" value="SPHINGOSINE KINASE RELATED PROTEIN"/>
    <property type="match status" value="1"/>
</dbReference>
<dbReference type="Proteomes" id="UP000613740">
    <property type="component" value="Unassembled WGS sequence"/>
</dbReference>
<proteinExistence type="predicted"/>
<accession>A0A835WV79</accession>
<evidence type="ECO:0000313" key="3">
    <source>
        <dbReference type="EMBL" id="KAG2454039.1"/>
    </source>
</evidence>
<dbReference type="Pfam" id="PF19280">
    <property type="entry name" value="CERK_C"/>
    <property type="match status" value="1"/>
</dbReference>
<dbReference type="GO" id="GO:0016301">
    <property type="term" value="F:kinase activity"/>
    <property type="evidence" value="ECO:0007669"/>
    <property type="project" value="InterPro"/>
</dbReference>
<evidence type="ECO:0000256" key="1">
    <source>
        <dbReference type="SAM" id="MobiDB-lite"/>
    </source>
</evidence>
<gene>
    <name evidence="3" type="ORF">HYH02_001080</name>
</gene>
<dbReference type="OrthoDB" id="530923at2759"/>
<feature type="compositionally biased region" description="Low complexity" evidence="1">
    <location>
        <begin position="549"/>
        <end position="565"/>
    </location>
</feature>
<feature type="compositionally biased region" description="Low complexity" evidence="1">
    <location>
        <begin position="446"/>
        <end position="455"/>
    </location>
</feature>
<feature type="compositionally biased region" description="Low complexity" evidence="1">
    <location>
        <begin position="647"/>
        <end position="681"/>
    </location>
</feature>
<reference evidence="3" key="1">
    <citation type="journal article" date="2020" name="bioRxiv">
        <title>Comparative genomics of Chlamydomonas.</title>
        <authorList>
            <person name="Craig R.J."/>
            <person name="Hasan A.R."/>
            <person name="Ness R.W."/>
            <person name="Keightley P.D."/>
        </authorList>
    </citation>
    <scope>NUCLEOTIDE SEQUENCE</scope>
    <source>
        <strain evidence="3">CCAP 11/173</strain>
    </source>
</reference>
<organism evidence="3 4">
    <name type="scientific">Chlamydomonas schloesseri</name>
    <dbReference type="NCBI Taxonomy" id="2026947"/>
    <lineage>
        <taxon>Eukaryota</taxon>
        <taxon>Viridiplantae</taxon>
        <taxon>Chlorophyta</taxon>
        <taxon>core chlorophytes</taxon>
        <taxon>Chlorophyceae</taxon>
        <taxon>CS clade</taxon>
        <taxon>Chlamydomonadales</taxon>
        <taxon>Chlamydomonadaceae</taxon>
        <taxon>Chlamydomonas</taxon>
    </lineage>
</organism>
<dbReference type="SMART" id="SM00046">
    <property type="entry name" value="DAGKc"/>
    <property type="match status" value="1"/>
</dbReference>
<feature type="compositionally biased region" description="Low complexity" evidence="1">
    <location>
        <begin position="698"/>
        <end position="708"/>
    </location>
</feature>
<feature type="region of interest" description="Disordered" evidence="1">
    <location>
        <begin position="494"/>
        <end position="580"/>
    </location>
</feature>
<protein>
    <recommendedName>
        <fullName evidence="2">DAGKc domain-containing protein</fullName>
    </recommendedName>
</protein>
<feature type="region of interest" description="Disordered" evidence="1">
    <location>
        <begin position="633"/>
        <end position="708"/>
    </location>
</feature>
<comment type="caution">
    <text evidence="3">The sequence shown here is derived from an EMBL/GenBank/DDBJ whole genome shotgun (WGS) entry which is preliminary data.</text>
</comment>
<dbReference type="InterPro" id="IPR050187">
    <property type="entry name" value="Lipid_Phosphate_FormReg"/>
</dbReference>
<dbReference type="SUPFAM" id="SSF111331">
    <property type="entry name" value="NAD kinase/diacylglycerol kinase-like"/>
    <property type="match status" value="2"/>
</dbReference>
<sequence length="891" mass="89099">MRFQGHRVKVKSTATHVSWKAVNTAVGCCVDRRKLARRVPFDEVLSATALNKQTGCCYARDHSFVIHTFSRPPSGDPNTWRPEEYVLTAASGEAVREWVALINGRLQALRDRPRNLLVYVNPFSGARRARHIWERVAAPLFARARVAVTVVDTAKMDHAKEMVECMKAEELAGYQGVVAVGGDGLFQEVVAGLLARRARGDVTAHRIRVGHIPAGSTDAVAYTLHGSRCAATAALHIALGDRLSLDAGRMAAADGTVRHFVCQAGYGFMGDVMRFSERLRFMGPVRYDVTGALQVVRGASYRVALSYREATSTTADVQQLCTTQCEVCRLAGIRVQGPHGATYHRSATTSNLPGSGAPAAAAIAVTTTSGGVALGTPLGGAGPHAAPPGMHGGGGGGHGHGHGMVSSASAGAVALSSTPQPSRHVPLQGPLPVSLAGLAGPGGASGAATADTTPAQPGTPVHGTAHATSVAAVQAWQAQAMGLFTSATAGWFTPNSHTSAPPGGGGGGAAGGAGGAGNAGNGSARSASGHGGTSGDAAAGWLGPPPPALTTTAVAAPPGAPSGSLATGGSGAGGGSGQGLLRAPSAPLHLHHLAAPSFPELCGPLHTAPAYAGMPAGAFTAAAGSINGTGFPRSGAGGGGGSGCGGSPRAPSSLTGHATGTTAAAAAAAPDQLQLPPSLSSHSVPITATAGAGGAGSAAGTPSGASASATASQPLYKGHLASGPGGGSGVEAGGGAGGLCTAPVVDAEGWTHVEGEFASIMCVVTPCRSDKSKRGIIPNGHLCDGRMYLVLVAKCAHPNFLRFLIRLSARGLVDRCLPHVRVVPITALRVSPLPGGHYLGGCLWDAGAPESAWNVDGELLHCADVNVDVLRGAVEVFARGPETPAAARQHR</sequence>
<feature type="compositionally biased region" description="Gly residues" evidence="1">
    <location>
        <begin position="635"/>
        <end position="646"/>
    </location>
</feature>
<dbReference type="PROSITE" id="PS50146">
    <property type="entry name" value="DAGK"/>
    <property type="match status" value="1"/>
</dbReference>
<dbReference type="GO" id="GO:0006665">
    <property type="term" value="P:sphingolipid metabolic process"/>
    <property type="evidence" value="ECO:0007669"/>
    <property type="project" value="UniProtKB-ARBA"/>
</dbReference>
<dbReference type="PANTHER" id="PTHR12358">
    <property type="entry name" value="SPHINGOSINE KINASE"/>
    <property type="match status" value="1"/>
</dbReference>
<name>A0A835WV79_9CHLO</name>
<dbReference type="Gene3D" id="3.40.50.10330">
    <property type="entry name" value="Probable inorganic polyphosphate/atp-NAD kinase, domain 1"/>
    <property type="match status" value="1"/>
</dbReference>
<dbReference type="InterPro" id="IPR016064">
    <property type="entry name" value="NAD/diacylglycerol_kinase_sf"/>
</dbReference>
<feature type="region of interest" description="Disordered" evidence="1">
    <location>
        <begin position="415"/>
        <end position="463"/>
    </location>
</feature>
<evidence type="ECO:0000313" key="4">
    <source>
        <dbReference type="Proteomes" id="UP000613740"/>
    </source>
</evidence>
<keyword evidence="4" id="KW-1185">Reference proteome</keyword>
<dbReference type="Gene3D" id="2.60.200.40">
    <property type="match status" value="2"/>
</dbReference>
<dbReference type="InterPro" id="IPR045363">
    <property type="entry name" value="CERK_C"/>
</dbReference>
<dbReference type="EMBL" id="JAEHOD010000002">
    <property type="protein sequence ID" value="KAG2454039.1"/>
    <property type="molecule type" value="Genomic_DNA"/>
</dbReference>
<feature type="compositionally biased region" description="Gly residues" evidence="1">
    <location>
        <begin position="566"/>
        <end position="578"/>
    </location>
</feature>
<dbReference type="GO" id="GO:0016020">
    <property type="term" value="C:membrane"/>
    <property type="evidence" value="ECO:0007669"/>
    <property type="project" value="GOC"/>
</dbReference>
<dbReference type="InterPro" id="IPR017438">
    <property type="entry name" value="ATP-NAD_kinase_N"/>
</dbReference>
<evidence type="ECO:0000259" key="2">
    <source>
        <dbReference type="PROSITE" id="PS50146"/>
    </source>
</evidence>
<dbReference type="AlphaFoldDB" id="A0A835WV79"/>
<dbReference type="Pfam" id="PF00781">
    <property type="entry name" value="DAGK_cat"/>
    <property type="match status" value="1"/>
</dbReference>
<dbReference type="InterPro" id="IPR001206">
    <property type="entry name" value="Diacylglycerol_kinase_cat_dom"/>
</dbReference>
<feature type="compositionally biased region" description="Gly residues" evidence="1">
    <location>
        <begin position="502"/>
        <end position="520"/>
    </location>
</feature>
<feature type="domain" description="DAGKc" evidence="2">
    <location>
        <begin position="111"/>
        <end position="254"/>
    </location>
</feature>